<evidence type="ECO:0000256" key="1">
    <source>
        <dbReference type="SAM" id="MobiDB-lite"/>
    </source>
</evidence>
<feature type="compositionally biased region" description="Low complexity" evidence="1">
    <location>
        <begin position="200"/>
        <end position="214"/>
    </location>
</feature>
<organism evidence="3 4">
    <name type="scientific">Phialemonium thermophilum</name>
    <dbReference type="NCBI Taxonomy" id="223376"/>
    <lineage>
        <taxon>Eukaryota</taxon>
        <taxon>Fungi</taxon>
        <taxon>Dikarya</taxon>
        <taxon>Ascomycota</taxon>
        <taxon>Pezizomycotina</taxon>
        <taxon>Sordariomycetes</taxon>
        <taxon>Sordariomycetidae</taxon>
        <taxon>Cephalothecales</taxon>
        <taxon>Cephalothecaceae</taxon>
        <taxon>Phialemonium</taxon>
    </lineage>
</organism>
<dbReference type="Pfam" id="PF23155">
    <property type="entry name" value="DUF7053"/>
    <property type="match status" value="1"/>
</dbReference>
<dbReference type="PANTHER" id="PTHR38117">
    <property type="entry name" value="NACHT AND WD40 DOMAIN PROTEIN"/>
    <property type="match status" value="1"/>
</dbReference>
<evidence type="ECO:0000259" key="2">
    <source>
        <dbReference type="Pfam" id="PF23155"/>
    </source>
</evidence>
<proteinExistence type="predicted"/>
<feature type="compositionally biased region" description="Low complexity" evidence="1">
    <location>
        <begin position="224"/>
        <end position="235"/>
    </location>
</feature>
<protein>
    <recommendedName>
        <fullName evidence="2">DUF7053 domain-containing protein</fullName>
    </recommendedName>
</protein>
<name>A0ABR3XTV3_9PEZI</name>
<feature type="compositionally biased region" description="Low complexity" evidence="1">
    <location>
        <begin position="249"/>
        <end position="265"/>
    </location>
</feature>
<dbReference type="EMBL" id="JAZHXJ010000041">
    <property type="protein sequence ID" value="KAL1879415.1"/>
    <property type="molecule type" value="Genomic_DNA"/>
</dbReference>
<keyword evidence="4" id="KW-1185">Reference proteome</keyword>
<sequence length="409" mass="45238">MSKRTTFTTISPLPPGISRQVVLDFLHNHLEMIDLNPLVKERHAITPPRHAAPEEYSCTWYSLTDKISYLPGGLATGNVTYTCAFHDLPNGVQTHCYAPAGLDIREKWTLNGSLPGEPREPVELGIGAPATGLYIREDVDMRCNVIMTSFVKKTLKRSHATLVDRLKDKAQKVTATYGVQTLSDTTSSLSYATSRRDSSRLSVASSSTSHRSNSPAHLDAAHQSSPPLSSSHYPSDLNTAYQAGYQYAKPQQSFQQPQQHQYQHQYQHRHQPHYQPQQPHLHGQTKSQTPLSGTNSNEQSRPCHITGDTGPSELDSGASLYPQPLRPRRGSVGSQYNDYSHANGWGAWQPSPPQPMPSVRYREGHPEYPQMNPYSGDGAPREDQTRDDPEVDAAVRASLSGSHAAELEA</sequence>
<feature type="compositionally biased region" description="Low complexity" evidence="1">
    <location>
        <begin position="273"/>
        <end position="284"/>
    </location>
</feature>
<accession>A0ABR3XTV3</accession>
<comment type="caution">
    <text evidence="3">The sequence shown here is derived from an EMBL/GenBank/DDBJ whole genome shotgun (WGS) entry which is preliminary data.</text>
</comment>
<feature type="compositionally biased region" description="Basic and acidic residues" evidence="1">
    <location>
        <begin position="379"/>
        <end position="388"/>
    </location>
</feature>
<gene>
    <name evidence="3" type="ORF">VTK73DRAFT_6947</name>
</gene>
<feature type="region of interest" description="Disordered" evidence="1">
    <location>
        <begin position="249"/>
        <end position="409"/>
    </location>
</feature>
<feature type="domain" description="DUF7053" evidence="2">
    <location>
        <begin position="2"/>
        <end position="171"/>
    </location>
</feature>
<dbReference type="PANTHER" id="PTHR38117:SF2">
    <property type="entry name" value="NACHT AND WD40 DOMAIN PROTEIN"/>
    <property type="match status" value="1"/>
</dbReference>
<evidence type="ECO:0000313" key="4">
    <source>
        <dbReference type="Proteomes" id="UP001586593"/>
    </source>
</evidence>
<evidence type="ECO:0000313" key="3">
    <source>
        <dbReference type="EMBL" id="KAL1879415.1"/>
    </source>
</evidence>
<dbReference type="Proteomes" id="UP001586593">
    <property type="component" value="Unassembled WGS sequence"/>
</dbReference>
<feature type="compositionally biased region" description="Polar residues" evidence="1">
    <location>
        <begin position="285"/>
        <end position="300"/>
    </location>
</feature>
<feature type="region of interest" description="Disordered" evidence="1">
    <location>
        <begin position="185"/>
        <end position="237"/>
    </location>
</feature>
<dbReference type="InterPro" id="IPR055481">
    <property type="entry name" value="DUF7053"/>
</dbReference>
<reference evidence="3 4" key="1">
    <citation type="journal article" date="2024" name="Commun. Biol.">
        <title>Comparative genomic analysis of thermophilic fungi reveals convergent evolutionary adaptations and gene losses.</title>
        <authorList>
            <person name="Steindorff A.S."/>
            <person name="Aguilar-Pontes M.V."/>
            <person name="Robinson A.J."/>
            <person name="Andreopoulos B."/>
            <person name="LaButti K."/>
            <person name="Kuo A."/>
            <person name="Mondo S."/>
            <person name="Riley R."/>
            <person name="Otillar R."/>
            <person name="Haridas S."/>
            <person name="Lipzen A."/>
            <person name="Grimwood J."/>
            <person name="Schmutz J."/>
            <person name="Clum A."/>
            <person name="Reid I.D."/>
            <person name="Moisan M.C."/>
            <person name="Butler G."/>
            <person name="Nguyen T.T.M."/>
            <person name="Dewar K."/>
            <person name="Conant G."/>
            <person name="Drula E."/>
            <person name="Henrissat B."/>
            <person name="Hansel C."/>
            <person name="Singer S."/>
            <person name="Hutchinson M.I."/>
            <person name="de Vries R.P."/>
            <person name="Natvig D.O."/>
            <person name="Powell A.J."/>
            <person name="Tsang A."/>
            <person name="Grigoriev I.V."/>
        </authorList>
    </citation>
    <scope>NUCLEOTIDE SEQUENCE [LARGE SCALE GENOMIC DNA]</scope>
    <source>
        <strain evidence="3 4">ATCC 24622</strain>
    </source>
</reference>